<dbReference type="Proteomes" id="UP000286934">
    <property type="component" value="Unassembled WGS sequence"/>
</dbReference>
<organism evidence="2 3">
    <name type="scientific">Aliidiomarina shirensis</name>
    <dbReference type="NCBI Taxonomy" id="1048642"/>
    <lineage>
        <taxon>Bacteria</taxon>
        <taxon>Pseudomonadati</taxon>
        <taxon>Pseudomonadota</taxon>
        <taxon>Gammaproteobacteria</taxon>
        <taxon>Alteromonadales</taxon>
        <taxon>Idiomarinaceae</taxon>
        <taxon>Aliidiomarina</taxon>
    </lineage>
</organism>
<dbReference type="InterPro" id="IPR008620">
    <property type="entry name" value="FixH"/>
</dbReference>
<dbReference type="RefSeq" id="WP_126805575.1">
    <property type="nucleotide sequence ID" value="NZ_PIPP01000001.1"/>
</dbReference>
<evidence type="ECO:0000313" key="2">
    <source>
        <dbReference type="EMBL" id="RUO38353.1"/>
    </source>
</evidence>
<feature type="transmembrane region" description="Helical" evidence="1">
    <location>
        <begin position="16"/>
        <end position="39"/>
    </location>
</feature>
<evidence type="ECO:0000313" key="3">
    <source>
        <dbReference type="Proteomes" id="UP000286934"/>
    </source>
</evidence>
<keyword evidence="1" id="KW-1133">Transmembrane helix</keyword>
<accession>A0A432WX65</accession>
<dbReference type="EMBL" id="PIPP01000001">
    <property type="protein sequence ID" value="RUO38353.1"/>
    <property type="molecule type" value="Genomic_DNA"/>
</dbReference>
<protein>
    <recommendedName>
        <fullName evidence="4">Nitrogen fixation protein FixH</fullName>
    </recommendedName>
</protein>
<evidence type="ECO:0000256" key="1">
    <source>
        <dbReference type="SAM" id="Phobius"/>
    </source>
</evidence>
<keyword evidence="3" id="KW-1185">Reference proteome</keyword>
<dbReference type="OrthoDB" id="5295180at2"/>
<proteinExistence type="predicted"/>
<comment type="caution">
    <text evidence="2">The sequence shown here is derived from an EMBL/GenBank/DDBJ whole genome shotgun (WGS) entry which is preliminary data.</text>
</comment>
<keyword evidence="1" id="KW-0812">Transmembrane</keyword>
<evidence type="ECO:0008006" key="4">
    <source>
        <dbReference type="Google" id="ProtNLM"/>
    </source>
</evidence>
<dbReference type="Pfam" id="PF05751">
    <property type="entry name" value="FixH"/>
    <property type="match status" value="1"/>
</dbReference>
<sequence length="170" mass="19730">MKLKNGQTVPWYKVSWVWYIIFMKCAVITACIVTAVLIVKNPISMVNDDYYSEGRTINLELKRVAEAEARNLSFYLDVNGTDLTLRFRSGEPDDQSSLLVSFYHPTTHNYDFSLRMPRSGDDSYRQQLPRELDGHWRVDIEPFDKAWRVSQNIHLPAPQTITLVPENYGI</sequence>
<name>A0A432WX65_9GAMM</name>
<gene>
    <name evidence="2" type="ORF">CWE13_01545</name>
</gene>
<dbReference type="AlphaFoldDB" id="A0A432WX65"/>
<reference evidence="3" key="1">
    <citation type="journal article" date="2018" name="Front. Microbiol.">
        <title>Genome-Based Analysis Reveals the Taxonomy and Diversity of the Family Idiomarinaceae.</title>
        <authorList>
            <person name="Liu Y."/>
            <person name="Lai Q."/>
            <person name="Shao Z."/>
        </authorList>
    </citation>
    <scope>NUCLEOTIDE SEQUENCE [LARGE SCALE GENOMIC DNA]</scope>
    <source>
        <strain evidence="3">AIS</strain>
    </source>
</reference>
<keyword evidence="1" id="KW-0472">Membrane</keyword>